<sequence length="1067" mass="120164">MADFLIKVWGVFAMSFRLFIPEDLQYGRMSAMDARPGRMQRTMQQVLIKALVSGLDQEGDTGGTDATGTGDAEEAMSPRFQQALARFSGELATLSIGKTNKSARADLWRRLLEAQRILEEAETQRAHQDGTGRDIKQIDDADSLIDEDDATHDPVDPVEKRTTRALFCLALYGLCGAFAAEHLKRTEVGFESGPEGWEDEDEDEEDGEGSAQTPLPDLDEALSVSRAFVVRTISELLERSFPDLLERDNPDLARAERRLLSGVLLDCCLSSIEDWVDVVKSEGVYHVIVTDEGIAKRFQRVAIELPFSVPPQPLRKPVAYPTDPEDGGKSAEGNFTIDLISYRRRNRFLRNFHDEAARHASPQFKNYIRAVNAQMAVGWRLNLPLLQAVESLVQRARTGSRMDRTARWVREALYLPSRTTPRRTYQRPAEFLDHPLMQAAIGELAVRNDDGSQPVFYLPWFADYRGRIYAATPWLTPQGGDVQRALLEFAKGRPLDGLGWKALRRHGANLVSKSRVLSDLNIIGRTSLTLEERERWVEQNEAQIWASAADPCEEDFWRDVAGGSEIQFLAFCLTYRQAMEEPQAPVHLPVQIDGTCNGLQHISALTGDEELACAVNVLEDGSGLPRDIYMELAEATRMRIRSGETAVSPKDPVGRQVEEWLSSSGLLDDLVDRSTAKKVIMTIPYGAGETAQIAHVLEQLLPSLQNATIDNLPAALDPKTEQPPIHRDLLKEVRRVFHRWLREQHNRLYDRELDDRARDKKRIQLRQWYRLWDPRDLLPFRLGLPLAKVIVAHLRAALSQKHPSVDEFKKFLETSASRLNRMPLLWLTPLDFPVCQNQFRLEGPHLDAHILLPEDKAEAGGGETRREVRVDAKCLSEEVDKGAASAQRRALMPNLIHAFDATHLASTMRAAGRRQVSQFGSIHDCFLVHPNDADTLAEVVRHTFAHLHRADEHGTHKAFADWCGCMELLRLLRTSEAPNWIVKALDDPGCLAETQLREEDRKVVEALRAMPDNREMQLVLAKCALQFRGETIGTLPAARKGEITLEFPSALFASDGDQDRVSQYLFS</sequence>
<dbReference type="Proteomes" id="UP000529417">
    <property type="component" value="Unassembled WGS sequence"/>
</dbReference>
<dbReference type="Pfam" id="PF00940">
    <property type="entry name" value="RNA_pol"/>
    <property type="match status" value="1"/>
</dbReference>
<dbReference type="InterPro" id="IPR043502">
    <property type="entry name" value="DNA/RNA_pol_sf"/>
</dbReference>
<comment type="caution">
    <text evidence="10">The sequence shown here is derived from an EMBL/GenBank/DDBJ whole genome shotgun (WGS) entry which is preliminary data.</text>
</comment>
<comment type="similarity">
    <text evidence="1">Belongs to the phage and mitochondrial RNA polymerase family.</text>
</comment>
<evidence type="ECO:0000256" key="3">
    <source>
        <dbReference type="ARBA" id="ARBA00022478"/>
    </source>
</evidence>
<keyword evidence="6" id="KW-0804">Transcription</keyword>
<evidence type="ECO:0000256" key="8">
    <source>
        <dbReference type="SAM" id="MobiDB-lite"/>
    </source>
</evidence>
<comment type="catalytic activity">
    <reaction evidence="7">
        <text>RNA(n) + a ribonucleoside 5'-triphosphate = RNA(n+1) + diphosphate</text>
        <dbReference type="Rhea" id="RHEA:21248"/>
        <dbReference type="Rhea" id="RHEA-COMP:14527"/>
        <dbReference type="Rhea" id="RHEA-COMP:17342"/>
        <dbReference type="ChEBI" id="CHEBI:33019"/>
        <dbReference type="ChEBI" id="CHEBI:61557"/>
        <dbReference type="ChEBI" id="CHEBI:140395"/>
        <dbReference type="EC" id="2.7.7.6"/>
    </reaction>
</comment>
<dbReference type="GO" id="GO:0000428">
    <property type="term" value="C:DNA-directed RNA polymerase complex"/>
    <property type="evidence" value="ECO:0007669"/>
    <property type="project" value="UniProtKB-KW"/>
</dbReference>
<accession>A0A7Z0KZ67</accession>
<evidence type="ECO:0000313" key="10">
    <source>
        <dbReference type="EMBL" id="NYS26044.1"/>
    </source>
</evidence>
<dbReference type="InterPro" id="IPR002092">
    <property type="entry name" value="DNA-dir_Rpol_phage-type"/>
</dbReference>
<dbReference type="SUPFAM" id="SSF56672">
    <property type="entry name" value="DNA/RNA polymerases"/>
    <property type="match status" value="1"/>
</dbReference>
<dbReference type="InterPro" id="IPR046950">
    <property type="entry name" value="DNA-dir_Rpol_C_phage-type"/>
</dbReference>
<keyword evidence="11" id="KW-1185">Reference proteome</keyword>
<dbReference type="GO" id="GO:0003677">
    <property type="term" value="F:DNA binding"/>
    <property type="evidence" value="ECO:0007669"/>
    <property type="project" value="InterPro"/>
</dbReference>
<dbReference type="GO" id="GO:0003899">
    <property type="term" value="F:DNA-directed RNA polymerase activity"/>
    <property type="evidence" value="ECO:0007669"/>
    <property type="project" value="UniProtKB-EC"/>
</dbReference>
<dbReference type="Gene3D" id="1.10.287.280">
    <property type="match status" value="1"/>
</dbReference>
<evidence type="ECO:0000256" key="7">
    <source>
        <dbReference type="ARBA" id="ARBA00048552"/>
    </source>
</evidence>
<protein>
    <recommendedName>
        <fullName evidence="2">DNA-directed RNA polymerase</fullName>
        <ecNumber evidence="2">2.7.7.6</ecNumber>
    </recommendedName>
</protein>
<feature type="compositionally biased region" description="Acidic residues" evidence="8">
    <location>
        <begin position="196"/>
        <end position="208"/>
    </location>
</feature>
<dbReference type="RefSeq" id="WP_179906841.1">
    <property type="nucleotide sequence ID" value="NZ_JACBXS010000031.1"/>
</dbReference>
<evidence type="ECO:0000256" key="5">
    <source>
        <dbReference type="ARBA" id="ARBA00022695"/>
    </source>
</evidence>
<proteinExistence type="inferred from homology"/>
<evidence type="ECO:0000256" key="1">
    <source>
        <dbReference type="ARBA" id="ARBA00009493"/>
    </source>
</evidence>
<dbReference type="PANTHER" id="PTHR10102:SF0">
    <property type="entry name" value="DNA-DIRECTED RNA POLYMERASE, MITOCHONDRIAL"/>
    <property type="match status" value="1"/>
</dbReference>
<dbReference type="GO" id="GO:0006351">
    <property type="term" value="P:DNA-templated transcription"/>
    <property type="evidence" value="ECO:0007669"/>
    <property type="project" value="InterPro"/>
</dbReference>
<evidence type="ECO:0000313" key="11">
    <source>
        <dbReference type="Proteomes" id="UP000529417"/>
    </source>
</evidence>
<feature type="domain" description="DNA-directed RNA polymerase C-terminal" evidence="9">
    <location>
        <begin position="521"/>
        <end position="951"/>
    </location>
</feature>
<dbReference type="PANTHER" id="PTHR10102">
    <property type="entry name" value="DNA-DIRECTED RNA POLYMERASE, MITOCHONDRIAL"/>
    <property type="match status" value="1"/>
</dbReference>
<keyword evidence="5" id="KW-0548">Nucleotidyltransferase</keyword>
<name>A0A7Z0KZ67_9RHOB</name>
<dbReference type="PROSITE" id="PS00900">
    <property type="entry name" value="RNA_POL_PHAGE_1"/>
    <property type="match status" value="1"/>
</dbReference>
<dbReference type="EMBL" id="JACBXS010000031">
    <property type="protein sequence ID" value="NYS26044.1"/>
    <property type="molecule type" value="Genomic_DNA"/>
</dbReference>
<evidence type="ECO:0000259" key="9">
    <source>
        <dbReference type="Pfam" id="PF00940"/>
    </source>
</evidence>
<evidence type="ECO:0000256" key="2">
    <source>
        <dbReference type="ARBA" id="ARBA00012418"/>
    </source>
</evidence>
<dbReference type="AlphaFoldDB" id="A0A7Z0KZ67"/>
<keyword evidence="4" id="KW-0808">Transferase</keyword>
<keyword evidence="3" id="KW-0240">DNA-directed RNA polymerase</keyword>
<reference evidence="10 11" key="1">
    <citation type="journal article" date="2000" name="Arch. Microbiol.">
        <title>Rhodobaca bogoriensis gen. nov. and sp. nov., an alkaliphilic purple nonsulfur bacterium from African Rift Valley soda lakes.</title>
        <authorList>
            <person name="Milford A.D."/>
            <person name="Achenbach L.A."/>
            <person name="Jung D.O."/>
            <person name="Madigan M.T."/>
        </authorList>
    </citation>
    <scope>NUCLEOTIDE SEQUENCE [LARGE SCALE GENOMIC DNA]</scope>
    <source>
        <strain evidence="10 11">2376</strain>
    </source>
</reference>
<gene>
    <name evidence="10" type="ORF">HUK65_13700</name>
</gene>
<evidence type="ECO:0000256" key="4">
    <source>
        <dbReference type="ARBA" id="ARBA00022679"/>
    </source>
</evidence>
<feature type="region of interest" description="Disordered" evidence="8">
    <location>
        <begin position="190"/>
        <end position="216"/>
    </location>
</feature>
<evidence type="ECO:0000256" key="6">
    <source>
        <dbReference type="ARBA" id="ARBA00023163"/>
    </source>
</evidence>
<organism evidence="10 11">
    <name type="scientific">Rhabdonatronobacter sediminivivens</name>
    <dbReference type="NCBI Taxonomy" id="2743469"/>
    <lineage>
        <taxon>Bacteria</taxon>
        <taxon>Pseudomonadati</taxon>
        <taxon>Pseudomonadota</taxon>
        <taxon>Alphaproteobacteria</taxon>
        <taxon>Rhodobacterales</taxon>
        <taxon>Paracoccaceae</taxon>
        <taxon>Rhabdonatronobacter</taxon>
    </lineage>
</organism>
<dbReference type="Gene3D" id="1.10.150.20">
    <property type="entry name" value="5' to 3' exonuclease, C-terminal subdomain"/>
    <property type="match status" value="1"/>
</dbReference>
<dbReference type="PROSITE" id="PS00489">
    <property type="entry name" value="RNA_POL_PHAGE_2"/>
    <property type="match status" value="1"/>
</dbReference>
<dbReference type="EC" id="2.7.7.6" evidence="2"/>